<dbReference type="RefSeq" id="WP_009489541.1">
    <property type="nucleotide sequence ID" value="NZ_CP141049.1"/>
</dbReference>
<keyword evidence="2" id="KW-1185">Reference proteome</keyword>
<protein>
    <submittedName>
        <fullName evidence="1">Uncharacterized protein</fullName>
    </submittedName>
</protein>
<gene>
    <name evidence="1" type="ORF">MicloDRAFT_00009020</name>
</gene>
<sequence>MSIPGSCTQAILLPSEQDRIHGLVISGTDKAQIAKRIEAYIKRNGWVGISMVRLLIWA</sequence>
<name>I4Z2B0_9HYPH</name>
<dbReference type="STRING" id="864069.MicloDRAFT_00009020"/>
<proteinExistence type="predicted"/>
<accession>I4Z2B0</accession>
<organism evidence="1 2">
    <name type="scientific">Microvirga lotononidis</name>
    <dbReference type="NCBI Taxonomy" id="864069"/>
    <lineage>
        <taxon>Bacteria</taxon>
        <taxon>Pseudomonadati</taxon>
        <taxon>Pseudomonadota</taxon>
        <taxon>Alphaproteobacteria</taxon>
        <taxon>Hyphomicrobiales</taxon>
        <taxon>Methylobacteriaceae</taxon>
        <taxon>Microvirga</taxon>
    </lineage>
</organism>
<dbReference type="PATRIC" id="fig|864069.3.peg.1003"/>
<dbReference type="Proteomes" id="UP000003947">
    <property type="component" value="Unassembled WGS sequence"/>
</dbReference>
<dbReference type="EMBL" id="JH660638">
    <property type="protein sequence ID" value="EIM30352.1"/>
    <property type="molecule type" value="Genomic_DNA"/>
</dbReference>
<evidence type="ECO:0000313" key="2">
    <source>
        <dbReference type="Proteomes" id="UP000003947"/>
    </source>
</evidence>
<dbReference type="HOGENOM" id="CLU_2974418_0_0_5"/>
<reference evidence="1 2" key="1">
    <citation type="submission" date="2012-02" db="EMBL/GenBank/DDBJ databases">
        <title>Improved High-Quality Draft sequence of Microvirga sp. WSM3557.</title>
        <authorList>
            <consortium name="US DOE Joint Genome Institute"/>
            <person name="Lucas S."/>
            <person name="Han J."/>
            <person name="Lapidus A."/>
            <person name="Cheng J.-F."/>
            <person name="Goodwin L."/>
            <person name="Pitluck S."/>
            <person name="Peters L."/>
            <person name="Zhang X."/>
            <person name="Detter J.C."/>
            <person name="Han C."/>
            <person name="Tapia R."/>
            <person name="Land M."/>
            <person name="Hauser L."/>
            <person name="Kyrpides N."/>
            <person name="Ivanova N."/>
            <person name="Pagani I."/>
            <person name="Brau L."/>
            <person name="Yates R."/>
            <person name="O'Hara G."/>
            <person name="Rui T."/>
            <person name="Howieson J."/>
            <person name="Reeve W."/>
            <person name="Woyke T."/>
        </authorList>
    </citation>
    <scope>NUCLEOTIDE SEQUENCE [LARGE SCALE GENOMIC DNA]</scope>
    <source>
        <strain evidence="1 2">WSM3557</strain>
    </source>
</reference>
<evidence type="ECO:0000313" key="1">
    <source>
        <dbReference type="EMBL" id="EIM30352.1"/>
    </source>
</evidence>
<dbReference type="AlphaFoldDB" id="I4Z2B0"/>